<protein>
    <submittedName>
        <fullName evidence="3">PH domain-containing protein</fullName>
    </submittedName>
</protein>
<name>A0A0N4WL22_HAEPC</name>
<accession>A0A0N4WL22</accession>
<dbReference type="InterPro" id="IPR011993">
    <property type="entry name" value="PH-like_dom_sf"/>
</dbReference>
<dbReference type="Gene3D" id="2.30.29.30">
    <property type="entry name" value="Pleckstrin-homology domain (PH domain)/Phosphotyrosine-binding domain (PTB)"/>
    <property type="match status" value="1"/>
</dbReference>
<dbReference type="Proteomes" id="UP000268014">
    <property type="component" value="Unassembled WGS sequence"/>
</dbReference>
<dbReference type="OrthoDB" id="5864282at2759"/>
<reference evidence="3" key="1">
    <citation type="submission" date="2017-02" db="UniProtKB">
        <authorList>
            <consortium name="WormBaseParasite"/>
        </authorList>
    </citation>
    <scope>IDENTIFICATION</scope>
</reference>
<dbReference type="EMBL" id="UZAF01017672">
    <property type="protein sequence ID" value="VDO43913.1"/>
    <property type="molecule type" value="Genomic_DNA"/>
</dbReference>
<dbReference type="WBParaSite" id="HPLM_0001182101-mRNA-1">
    <property type="protein sequence ID" value="HPLM_0001182101-mRNA-1"/>
    <property type="gene ID" value="HPLM_0001182101"/>
</dbReference>
<dbReference type="SUPFAM" id="SSF50729">
    <property type="entry name" value="PH domain-like"/>
    <property type="match status" value="1"/>
</dbReference>
<sequence>MVVLMTTSDFVVQSKDDLKTAIEDSAVPAQLQGEIRLQLRKKKHHRFRKYHAVLAKGFLRLFTNNQEQHYKYQIDLAKILVKEEKGAVLLEFRDLWRAANIFEVETRVLIPVNEKDLDKWKNAMMKHQQYRKTKLK</sequence>
<evidence type="ECO:0000313" key="2">
    <source>
        <dbReference type="Proteomes" id="UP000268014"/>
    </source>
</evidence>
<organism evidence="3">
    <name type="scientific">Haemonchus placei</name>
    <name type="common">Barber's pole worm</name>
    <dbReference type="NCBI Taxonomy" id="6290"/>
    <lineage>
        <taxon>Eukaryota</taxon>
        <taxon>Metazoa</taxon>
        <taxon>Ecdysozoa</taxon>
        <taxon>Nematoda</taxon>
        <taxon>Chromadorea</taxon>
        <taxon>Rhabditida</taxon>
        <taxon>Rhabditina</taxon>
        <taxon>Rhabditomorpha</taxon>
        <taxon>Strongyloidea</taxon>
        <taxon>Trichostrongylidae</taxon>
        <taxon>Haemonchus</taxon>
    </lineage>
</organism>
<gene>
    <name evidence="1" type="ORF">HPLM_LOCUS11813</name>
</gene>
<dbReference type="AlphaFoldDB" id="A0A0N4WL22"/>
<keyword evidence="2" id="KW-1185">Reference proteome</keyword>
<evidence type="ECO:0000313" key="1">
    <source>
        <dbReference type="EMBL" id="VDO43913.1"/>
    </source>
</evidence>
<proteinExistence type="predicted"/>
<evidence type="ECO:0000313" key="3">
    <source>
        <dbReference type="WBParaSite" id="HPLM_0001182101-mRNA-1"/>
    </source>
</evidence>
<reference evidence="1 2" key="2">
    <citation type="submission" date="2018-11" db="EMBL/GenBank/DDBJ databases">
        <authorList>
            <consortium name="Pathogen Informatics"/>
        </authorList>
    </citation>
    <scope>NUCLEOTIDE SEQUENCE [LARGE SCALE GENOMIC DNA]</scope>
    <source>
        <strain evidence="1 2">MHpl1</strain>
    </source>
</reference>